<accession>A0ABX0DLA7</accession>
<evidence type="ECO:0000313" key="2">
    <source>
        <dbReference type="EMBL" id="NGO42655.1"/>
    </source>
</evidence>
<feature type="domain" description="Methyltransferase" evidence="1">
    <location>
        <begin position="55"/>
        <end position="151"/>
    </location>
</feature>
<dbReference type="GO" id="GO:0032259">
    <property type="term" value="P:methylation"/>
    <property type="evidence" value="ECO:0007669"/>
    <property type="project" value="UniProtKB-KW"/>
</dbReference>
<evidence type="ECO:0000259" key="1">
    <source>
        <dbReference type="Pfam" id="PF13649"/>
    </source>
</evidence>
<evidence type="ECO:0000313" key="3">
    <source>
        <dbReference type="Proteomes" id="UP001518140"/>
    </source>
</evidence>
<dbReference type="InterPro" id="IPR029063">
    <property type="entry name" value="SAM-dependent_MTases_sf"/>
</dbReference>
<dbReference type="SUPFAM" id="SSF53335">
    <property type="entry name" value="S-adenosyl-L-methionine-dependent methyltransferases"/>
    <property type="match status" value="1"/>
</dbReference>
<dbReference type="RefSeq" id="WP_165339285.1">
    <property type="nucleotide sequence ID" value="NZ_JAAKZX010000025.1"/>
</dbReference>
<dbReference type="GO" id="GO:0008168">
    <property type="term" value="F:methyltransferase activity"/>
    <property type="evidence" value="ECO:0007669"/>
    <property type="project" value="UniProtKB-KW"/>
</dbReference>
<sequence>MTEKLSQTRAEREYIPGLGKHFLTPLYDVAHHVFGLRPIHQEMITLADLRDGHRVLDVGCGTGNLLRATGQRHRNVDLIGLDPDPQALARAGRKARRAGLVIRLDRGFAQELPYDDGSFDRVFSSLMLHHLDSTSKDALLAEVRRVLRPDGLLVLADAVLDEHGHDHEHGRGRRQAGMRGRMREQLRDNAADAVSQRITAAGFTVEPTRTKALRIGGRVGIEVARPSGSAQK</sequence>
<dbReference type="Gene3D" id="3.40.50.150">
    <property type="entry name" value="Vaccinia Virus protein VP39"/>
    <property type="match status" value="1"/>
</dbReference>
<comment type="caution">
    <text evidence="2">The sequence shown here is derived from an EMBL/GenBank/DDBJ whole genome shotgun (WGS) entry which is preliminary data.</text>
</comment>
<proteinExistence type="predicted"/>
<dbReference type="CDD" id="cd02440">
    <property type="entry name" value="AdoMet_MTases"/>
    <property type="match status" value="1"/>
</dbReference>
<keyword evidence="2" id="KW-0808">Transferase</keyword>
<dbReference type="PANTHER" id="PTHR42912">
    <property type="entry name" value="METHYLTRANSFERASE"/>
    <property type="match status" value="1"/>
</dbReference>
<protein>
    <submittedName>
        <fullName evidence="2">Methyltransferase domain-containing protein</fullName>
    </submittedName>
</protein>
<dbReference type="InterPro" id="IPR041698">
    <property type="entry name" value="Methyltransf_25"/>
</dbReference>
<keyword evidence="3" id="KW-1185">Reference proteome</keyword>
<keyword evidence="2" id="KW-0489">Methyltransferase</keyword>
<name>A0ABX0DLA7_9ACTN</name>
<organism evidence="2 3">
    <name type="scientific">Streptomyces ureilyticus</name>
    <dbReference type="NCBI Taxonomy" id="1775131"/>
    <lineage>
        <taxon>Bacteria</taxon>
        <taxon>Bacillati</taxon>
        <taxon>Actinomycetota</taxon>
        <taxon>Actinomycetes</taxon>
        <taxon>Kitasatosporales</taxon>
        <taxon>Streptomycetaceae</taxon>
        <taxon>Streptomyces</taxon>
    </lineage>
</organism>
<dbReference type="Proteomes" id="UP001518140">
    <property type="component" value="Unassembled WGS sequence"/>
</dbReference>
<dbReference type="InterPro" id="IPR050508">
    <property type="entry name" value="Methyltransf_Superfamily"/>
</dbReference>
<dbReference type="PANTHER" id="PTHR42912:SF93">
    <property type="entry name" value="N6-ADENOSINE-METHYLTRANSFERASE TMT1A"/>
    <property type="match status" value="1"/>
</dbReference>
<reference evidence="2 3" key="1">
    <citation type="submission" date="2020-02" db="EMBL/GenBank/DDBJ databases">
        <title>Whole-genome analyses of novel actinobacteria.</title>
        <authorList>
            <person name="Sahin N."/>
            <person name="Tokatli A."/>
        </authorList>
    </citation>
    <scope>NUCLEOTIDE SEQUENCE [LARGE SCALE GENOMIC DNA]</scope>
    <source>
        <strain evidence="2 3">YC419</strain>
    </source>
</reference>
<dbReference type="EMBL" id="JAAKZX010000025">
    <property type="protein sequence ID" value="NGO42655.1"/>
    <property type="molecule type" value="Genomic_DNA"/>
</dbReference>
<gene>
    <name evidence="2" type="ORF">G6048_10890</name>
</gene>
<dbReference type="Pfam" id="PF13649">
    <property type="entry name" value="Methyltransf_25"/>
    <property type="match status" value="1"/>
</dbReference>